<gene>
    <name evidence="1" type="ORF">QW060_24940</name>
</gene>
<reference evidence="2" key="1">
    <citation type="journal article" date="2019" name="Int. J. Syst. Evol. Microbiol.">
        <title>The Global Catalogue of Microorganisms (GCM) 10K type strain sequencing project: providing services to taxonomists for standard genome sequencing and annotation.</title>
        <authorList>
            <consortium name="The Broad Institute Genomics Platform"/>
            <consortium name="The Broad Institute Genome Sequencing Center for Infectious Disease"/>
            <person name="Wu L."/>
            <person name="Ma J."/>
        </authorList>
    </citation>
    <scope>NUCLEOTIDE SEQUENCE [LARGE SCALE GENOMIC DNA]</scope>
    <source>
        <strain evidence="2">CECT 7184</strain>
    </source>
</reference>
<dbReference type="EMBL" id="JAUFQU010000076">
    <property type="protein sequence ID" value="MDN3710129.1"/>
    <property type="molecule type" value="Genomic_DNA"/>
</dbReference>
<organism evidence="1 2">
    <name type="scientific">Paenimyroides ceti</name>
    <dbReference type="NCBI Taxonomy" id="395087"/>
    <lineage>
        <taxon>Bacteria</taxon>
        <taxon>Pseudomonadati</taxon>
        <taxon>Bacteroidota</taxon>
        <taxon>Flavobacteriia</taxon>
        <taxon>Flavobacteriales</taxon>
        <taxon>Flavobacteriaceae</taxon>
        <taxon>Paenimyroides</taxon>
    </lineage>
</organism>
<proteinExistence type="predicted"/>
<evidence type="ECO:0000313" key="1">
    <source>
        <dbReference type="EMBL" id="MDN3710129.1"/>
    </source>
</evidence>
<name>A0ABT8D0Z3_9FLAO</name>
<protein>
    <submittedName>
        <fullName evidence="1">Uncharacterized protein</fullName>
    </submittedName>
</protein>
<evidence type="ECO:0000313" key="2">
    <source>
        <dbReference type="Proteomes" id="UP001242368"/>
    </source>
</evidence>
<accession>A0ABT8D0Z3</accession>
<dbReference type="Proteomes" id="UP001242368">
    <property type="component" value="Unassembled WGS sequence"/>
</dbReference>
<sequence length="43" mass="5075">MGCFCFIFAGFMQKRAYQKQLEKDFATEYCDCLSKQSDKTPEH</sequence>
<dbReference type="RefSeq" id="WP_290365385.1">
    <property type="nucleotide sequence ID" value="NZ_JAUFQU010000076.1"/>
</dbReference>
<keyword evidence="2" id="KW-1185">Reference proteome</keyword>
<comment type="caution">
    <text evidence="1">The sequence shown here is derived from an EMBL/GenBank/DDBJ whole genome shotgun (WGS) entry which is preliminary data.</text>
</comment>